<comment type="caution">
    <text evidence="5">The sequence shown here is derived from an EMBL/GenBank/DDBJ whole genome shotgun (WGS) entry which is preliminary data.</text>
</comment>
<dbReference type="RefSeq" id="WP_061507633.1">
    <property type="nucleotide sequence ID" value="NZ_LHZF01000141.1"/>
</dbReference>
<dbReference type="NCBIfam" id="TIGR01562">
    <property type="entry name" value="FdhE"/>
    <property type="match status" value="1"/>
</dbReference>
<protein>
    <recommendedName>
        <fullName evidence="7">Protein FdhE homolog</fullName>
    </recommendedName>
</protein>
<dbReference type="EMBL" id="LHZF01000141">
    <property type="protein sequence ID" value="KXV18092.1"/>
    <property type="molecule type" value="Genomic_DNA"/>
</dbReference>
<dbReference type="InterPro" id="IPR056797">
    <property type="entry name" value="FdhE_central"/>
</dbReference>
<feature type="domain" description="FdhE N-terminal" evidence="2">
    <location>
        <begin position="66"/>
        <end position="198"/>
    </location>
</feature>
<dbReference type="PANTHER" id="PTHR37689">
    <property type="entry name" value="PROTEIN FDHE"/>
    <property type="match status" value="1"/>
</dbReference>
<dbReference type="AlphaFoldDB" id="A0A149RUM0"/>
<dbReference type="Pfam" id="PF24860">
    <property type="entry name" value="FdhE_C"/>
    <property type="match status" value="1"/>
</dbReference>
<evidence type="ECO:0008006" key="7">
    <source>
        <dbReference type="Google" id="ProtNLM"/>
    </source>
</evidence>
<evidence type="ECO:0000259" key="4">
    <source>
        <dbReference type="Pfam" id="PF24860"/>
    </source>
</evidence>
<evidence type="ECO:0000313" key="6">
    <source>
        <dbReference type="Proteomes" id="UP000075526"/>
    </source>
</evidence>
<keyword evidence="1" id="KW-0963">Cytoplasm</keyword>
<dbReference type="InterPro" id="IPR056796">
    <property type="entry name" value="FdhE_C"/>
</dbReference>
<reference evidence="5 6" key="1">
    <citation type="submission" date="2015-06" db="EMBL/GenBank/DDBJ databases">
        <title>Improved classification and identification of acetic acid bacteria using matrix-assisted laser desorption/ionization time-of-flight mass spectrometry; Gluconobacter nephelii and Gluconobacter uchimurae are later heterotypic synonyms of Gluconobacter japonicus and Gluconobacter oxydans, respectively.</title>
        <authorList>
            <person name="Li L."/>
            <person name="Cleenwerck I."/>
            <person name="De Vuyst L."/>
            <person name="Vandamme P."/>
        </authorList>
    </citation>
    <scope>NUCLEOTIDE SEQUENCE [LARGE SCALE GENOMIC DNA]</scope>
    <source>
        <strain evidence="5 6">LMG 1552</strain>
    </source>
</reference>
<sequence length="326" mass="35287">MITEHSDIPSLDKRIPGVPAIEPVIFPKLEALYARRSARLEELAFQLVKDAAQNEPSSAEAEEINAGYFSFLSGLVAAQGRLLARSPLSLVDAESVRVLLRGKTTSPDIPTQDMLEKSLYWQKAFSALVDDAGAQLPAETQDALKVLAAEKPDVLATQAYALLSGQYDQVDAGAAVFLWAALSVFWAQAIALLAEDDKALKQRRSEGGACPCCGAPPSGALVLTGDREGLRYLQCSLCETRWHKVRATCSVCDATDHIDYWSFENTNAPIQAETCGDCKSYVKLFRLDRDPALEVLADDLATVVLDAALEDQGFIRAALNPFALPA</sequence>
<dbReference type="Pfam" id="PF24859">
    <property type="entry name" value="FdhE_central"/>
    <property type="match status" value="1"/>
</dbReference>
<feature type="domain" description="FdhE central" evidence="3">
    <location>
        <begin position="210"/>
        <end position="246"/>
    </location>
</feature>
<dbReference type="PIRSF" id="PIRSF018296">
    <property type="entry name" value="Format_dh_formtn"/>
    <property type="match status" value="1"/>
</dbReference>
<accession>A0A149RUM0</accession>
<dbReference type="Proteomes" id="UP000075526">
    <property type="component" value="Unassembled WGS sequence"/>
</dbReference>
<dbReference type="CDD" id="cd16341">
    <property type="entry name" value="FdhE"/>
    <property type="match status" value="1"/>
</dbReference>
<dbReference type="Gene3D" id="3.90.1670.10">
    <property type="entry name" value="FdhE-like domain"/>
    <property type="match status" value="1"/>
</dbReference>
<evidence type="ECO:0000256" key="1">
    <source>
        <dbReference type="ARBA" id="ARBA00022490"/>
    </source>
</evidence>
<dbReference type="SUPFAM" id="SSF144020">
    <property type="entry name" value="FdhE-like"/>
    <property type="match status" value="1"/>
</dbReference>
<dbReference type="PATRIC" id="fig|178901.13.peg.193"/>
<dbReference type="PANTHER" id="PTHR37689:SF1">
    <property type="entry name" value="PROTEIN FDHE"/>
    <property type="match status" value="1"/>
</dbReference>
<dbReference type="GO" id="GO:0051604">
    <property type="term" value="P:protein maturation"/>
    <property type="evidence" value="ECO:0007669"/>
    <property type="project" value="TreeGrafter"/>
</dbReference>
<dbReference type="GO" id="GO:0008199">
    <property type="term" value="F:ferric iron binding"/>
    <property type="evidence" value="ECO:0007669"/>
    <property type="project" value="TreeGrafter"/>
</dbReference>
<organism evidence="5 6">
    <name type="scientific">Acetobacter malorum</name>
    <dbReference type="NCBI Taxonomy" id="178901"/>
    <lineage>
        <taxon>Bacteria</taxon>
        <taxon>Pseudomonadati</taxon>
        <taxon>Pseudomonadota</taxon>
        <taxon>Alphaproteobacteria</taxon>
        <taxon>Acetobacterales</taxon>
        <taxon>Acetobacteraceae</taxon>
        <taxon>Acetobacter</taxon>
    </lineage>
</organism>
<evidence type="ECO:0000259" key="3">
    <source>
        <dbReference type="Pfam" id="PF24859"/>
    </source>
</evidence>
<evidence type="ECO:0000259" key="2">
    <source>
        <dbReference type="Pfam" id="PF04216"/>
    </source>
</evidence>
<dbReference type="InterPro" id="IPR006452">
    <property type="entry name" value="Formate_DH_accessory"/>
</dbReference>
<proteinExistence type="predicted"/>
<gene>
    <name evidence="5" type="ORF">AD933_03540</name>
</gene>
<evidence type="ECO:0000313" key="5">
    <source>
        <dbReference type="EMBL" id="KXV18092.1"/>
    </source>
</evidence>
<dbReference type="Pfam" id="PF04216">
    <property type="entry name" value="FdhE_N"/>
    <property type="match status" value="1"/>
</dbReference>
<feature type="domain" description="FdhE C-terminal" evidence="4">
    <location>
        <begin position="249"/>
        <end position="322"/>
    </location>
</feature>
<dbReference type="GO" id="GO:0005829">
    <property type="term" value="C:cytosol"/>
    <property type="evidence" value="ECO:0007669"/>
    <property type="project" value="TreeGrafter"/>
</dbReference>
<name>A0A149RUM0_9PROT</name>
<dbReference type="InterPro" id="IPR024064">
    <property type="entry name" value="FdhE-like_sf"/>
</dbReference>
<dbReference type="InterPro" id="IPR056774">
    <property type="entry name" value="FdhE_N"/>
</dbReference>